<gene>
    <name evidence="1" type="ORF">CR164_00015</name>
</gene>
<keyword evidence="2" id="KW-1185">Reference proteome</keyword>
<proteinExistence type="predicted"/>
<evidence type="ECO:0000313" key="2">
    <source>
        <dbReference type="Proteomes" id="UP000246278"/>
    </source>
</evidence>
<comment type="caution">
    <text evidence="1">The sequence shown here is derived from an EMBL/GenBank/DDBJ whole genome shotgun (WGS) entry which is preliminary data.</text>
</comment>
<name>A0A317T8J9_9CHLB</name>
<organism evidence="1 2">
    <name type="scientific">Prosthecochloris marina</name>
    <dbReference type="NCBI Taxonomy" id="2017681"/>
    <lineage>
        <taxon>Bacteria</taxon>
        <taxon>Pseudomonadati</taxon>
        <taxon>Chlorobiota</taxon>
        <taxon>Chlorobiia</taxon>
        <taxon>Chlorobiales</taxon>
        <taxon>Chlorobiaceae</taxon>
        <taxon>Prosthecochloris</taxon>
    </lineage>
</organism>
<protein>
    <submittedName>
        <fullName evidence="1">Uncharacterized protein</fullName>
    </submittedName>
</protein>
<sequence length="65" mass="7612">MKSAKYQKNYAHIHEGSLTNQTEVQEQTDKKLRKFIRRGKGWGKKSKVKRKKLKVDGKLVGWIAQ</sequence>
<dbReference type="Proteomes" id="UP000246278">
    <property type="component" value="Unassembled WGS sequence"/>
</dbReference>
<dbReference type="EMBL" id="PDNZ01000001">
    <property type="protein sequence ID" value="PWW82992.1"/>
    <property type="molecule type" value="Genomic_DNA"/>
</dbReference>
<dbReference type="AlphaFoldDB" id="A0A317T8J9"/>
<evidence type="ECO:0000313" key="1">
    <source>
        <dbReference type="EMBL" id="PWW82992.1"/>
    </source>
</evidence>
<accession>A0A317T8J9</accession>
<reference evidence="2" key="1">
    <citation type="submission" date="2017-10" db="EMBL/GenBank/DDBJ databases">
        <authorList>
            <person name="Gaisin V.A."/>
            <person name="Rysina M.S."/>
            <person name="Grouzdev D.S."/>
        </authorList>
    </citation>
    <scope>NUCLEOTIDE SEQUENCE [LARGE SCALE GENOMIC DNA]</scope>
    <source>
        <strain evidence="2">V1</strain>
    </source>
</reference>